<accession>A0AAV7C3Z7</accession>
<dbReference type="InterPro" id="IPR051135">
    <property type="entry name" value="Gal/GlcNAc/GalNAc_ST"/>
</dbReference>
<dbReference type="GO" id="GO:0000139">
    <property type="term" value="C:Golgi membrane"/>
    <property type="evidence" value="ECO:0007669"/>
    <property type="project" value="UniProtKB-SubCell"/>
</dbReference>
<evidence type="ECO:0000256" key="6">
    <source>
        <dbReference type="ARBA" id="ARBA00022989"/>
    </source>
</evidence>
<evidence type="ECO:0000256" key="5">
    <source>
        <dbReference type="ARBA" id="ARBA00022968"/>
    </source>
</evidence>
<dbReference type="GO" id="GO:0001517">
    <property type="term" value="F:N-acetylglucosamine 6-O-sulfotransferase activity"/>
    <property type="evidence" value="ECO:0007669"/>
    <property type="project" value="TreeGrafter"/>
</dbReference>
<dbReference type="InterPro" id="IPR027417">
    <property type="entry name" value="P-loop_NTPase"/>
</dbReference>
<keyword evidence="7" id="KW-0333">Golgi apparatus</keyword>
<gene>
    <name evidence="13" type="ORF">GDO81_011005</name>
</gene>
<keyword evidence="10" id="KW-0119">Carbohydrate metabolism</keyword>
<comment type="subcellular location">
    <subcellularLocation>
        <location evidence="1">Golgi apparatus membrane</location>
        <topology evidence="1">Single-pass type II membrane protein</topology>
    </subcellularLocation>
</comment>
<dbReference type="GO" id="GO:0005975">
    <property type="term" value="P:carbohydrate metabolic process"/>
    <property type="evidence" value="ECO:0007669"/>
    <property type="project" value="InterPro"/>
</dbReference>
<evidence type="ECO:0000313" key="14">
    <source>
        <dbReference type="Proteomes" id="UP000824782"/>
    </source>
</evidence>
<evidence type="ECO:0000259" key="12">
    <source>
        <dbReference type="Pfam" id="PF00685"/>
    </source>
</evidence>
<evidence type="ECO:0000256" key="9">
    <source>
        <dbReference type="ARBA" id="ARBA00023180"/>
    </source>
</evidence>
<keyword evidence="3 11" id="KW-0808">Transferase</keyword>
<evidence type="ECO:0000256" key="2">
    <source>
        <dbReference type="ARBA" id="ARBA00005530"/>
    </source>
</evidence>
<keyword evidence="8" id="KW-0472">Membrane</keyword>
<dbReference type="InterPro" id="IPR016469">
    <property type="entry name" value="Carbohydrate_sulfotransferase"/>
</dbReference>
<dbReference type="EMBL" id="WNYA01000004">
    <property type="protein sequence ID" value="KAG8579685.1"/>
    <property type="molecule type" value="Genomic_DNA"/>
</dbReference>
<evidence type="ECO:0000256" key="11">
    <source>
        <dbReference type="RuleBase" id="RU361155"/>
    </source>
</evidence>
<dbReference type="GO" id="GO:0006044">
    <property type="term" value="P:N-acetylglucosamine metabolic process"/>
    <property type="evidence" value="ECO:0007669"/>
    <property type="project" value="TreeGrafter"/>
</dbReference>
<feature type="domain" description="Sulfotransferase" evidence="12">
    <location>
        <begin position="66"/>
        <end position="382"/>
    </location>
</feature>
<sequence>MMECSWKVLVLIVFTSLGIQYTAIKSLRMNFTSPCRSATTENRCGHFKDNMSRALCEDLNGQQGRKHILIHATARSGSSFLGQLFNQNSDIFYLFEPLYHVQSMFTNANGLTTIDRRSLLGAFRDLLHNLYDCDFYLLENYIKPAPKDHVTSSFFRRGASKALCSPPLCNLSQEIQESQCLKTCRKVNLTLASMTCRAYKTMAIKTIRIPEINHMRTLVEDPRLNLKIIHLVRDPRAVLASRISTFVDQYRSYQIWNSSGRKPHNIDLSLIRNMCMDYSNSLETAFSRPPWLRGKYMMVRYEDLAKDPIKKTNEIYNFVGLQWKEGLSSWIEENTNATVSPNSSKFATVRKSSETVENWRLHLHFGIVQTVQDVCNSTLSQLGYQVVDSIQQLRNLSQSLVEPRVFLPFV</sequence>
<dbReference type="PANTHER" id="PTHR10704:SF66">
    <property type="entry name" value="SULFOTRANSFERASE"/>
    <property type="match status" value="1"/>
</dbReference>
<dbReference type="PANTHER" id="PTHR10704">
    <property type="entry name" value="CARBOHYDRATE SULFOTRANSFERASE"/>
    <property type="match status" value="1"/>
</dbReference>
<dbReference type="GO" id="GO:0006790">
    <property type="term" value="P:sulfur compound metabolic process"/>
    <property type="evidence" value="ECO:0007669"/>
    <property type="project" value="TreeGrafter"/>
</dbReference>
<dbReference type="Proteomes" id="UP000824782">
    <property type="component" value="Unassembled WGS sequence"/>
</dbReference>
<protein>
    <recommendedName>
        <fullName evidence="11">Sulfotransferase</fullName>
        <ecNumber evidence="11">2.8.2.-</ecNumber>
    </recommendedName>
</protein>
<keyword evidence="4" id="KW-0812">Transmembrane</keyword>
<reference evidence="13" key="1">
    <citation type="thesis" date="2020" institute="ProQuest LLC" country="789 East Eisenhower Parkway, Ann Arbor, MI, USA">
        <title>Comparative Genomics and Chromosome Evolution.</title>
        <authorList>
            <person name="Mudd A.B."/>
        </authorList>
    </citation>
    <scope>NUCLEOTIDE SEQUENCE</scope>
    <source>
        <strain evidence="13">237g6f4</strain>
        <tissue evidence="13">Blood</tissue>
    </source>
</reference>
<keyword evidence="5" id="KW-0735">Signal-anchor</keyword>
<evidence type="ECO:0000256" key="1">
    <source>
        <dbReference type="ARBA" id="ARBA00004323"/>
    </source>
</evidence>
<proteinExistence type="inferred from homology"/>
<comment type="caution">
    <text evidence="13">The sequence shown here is derived from an EMBL/GenBank/DDBJ whole genome shotgun (WGS) entry which is preliminary data.</text>
</comment>
<keyword evidence="14" id="KW-1185">Reference proteome</keyword>
<keyword evidence="9" id="KW-0325">Glycoprotein</keyword>
<dbReference type="EC" id="2.8.2.-" evidence="11"/>
<evidence type="ECO:0000256" key="4">
    <source>
        <dbReference type="ARBA" id="ARBA00022692"/>
    </source>
</evidence>
<dbReference type="AlphaFoldDB" id="A0AAV7C3Z7"/>
<dbReference type="SUPFAM" id="SSF52540">
    <property type="entry name" value="P-loop containing nucleoside triphosphate hydrolases"/>
    <property type="match status" value="1"/>
</dbReference>
<evidence type="ECO:0000256" key="3">
    <source>
        <dbReference type="ARBA" id="ARBA00022679"/>
    </source>
</evidence>
<dbReference type="InterPro" id="IPR000863">
    <property type="entry name" value="Sulfotransferase_dom"/>
</dbReference>
<evidence type="ECO:0000256" key="10">
    <source>
        <dbReference type="ARBA" id="ARBA00023277"/>
    </source>
</evidence>
<dbReference type="Gene3D" id="3.40.50.300">
    <property type="entry name" value="P-loop containing nucleotide triphosphate hydrolases"/>
    <property type="match status" value="1"/>
</dbReference>
<dbReference type="EMBL" id="WNYA01000004">
    <property type="protein sequence ID" value="KAG8579684.1"/>
    <property type="molecule type" value="Genomic_DNA"/>
</dbReference>
<comment type="similarity">
    <text evidence="2">Belongs to the sulfotransferase 1 family. Gal/GlcNAc/GalNAc subfamily.</text>
</comment>
<evidence type="ECO:0000256" key="8">
    <source>
        <dbReference type="ARBA" id="ARBA00023136"/>
    </source>
</evidence>
<name>A0AAV7C3Z7_ENGPU</name>
<keyword evidence="6" id="KW-1133">Transmembrane helix</keyword>
<dbReference type="Pfam" id="PF00685">
    <property type="entry name" value="Sulfotransfer_1"/>
    <property type="match status" value="1"/>
</dbReference>
<organism evidence="13 14">
    <name type="scientific">Engystomops pustulosus</name>
    <name type="common">Tungara frog</name>
    <name type="synonym">Physalaemus pustulosus</name>
    <dbReference type="NCBI Taxonomy" id="76066"/>
    <lineage>
        <taxon>Eukaryota</taxon>
        <taxon>Metazoa</taxon>
        <taxon>Chordata</taxon>
        <taxon>Craniata</taxon>
        <taxon>Vertebrata</taxon>
        <taxon>Euteleostomi</taxon>
        <taxon>Amphibia</taxon>
        <taxon>Batrachia</taxon>
        <taxon>Anura</taxon>
        <taxon>Neobatrachia</taxon>
        <taxon>Hyloidea</taxon>
        <taxon>Leptodactylidae</taxon>
        <taxon>Leiuperinae</taxon>
        <taxon>Engystomops</taxon>
    </lineage>
</organism>
<dbReference type="PIRSF" id="PIRSF005883">
    <property type="entry name" value="Carbohydrate_sulfotransferase"/>
    <property type="match status" value="1"/>
</dbReference>
<evidence type="ECO:0000256" key="7">
    <source>
        <dbReference type="ARBA" id="ARBA00023034"/>
    </source>
</evidence>
<evidence type="ECO:0000313" key="13">
    <source>
        <dbReference type="EMBL" id="KAG8579685.1"/>
    </source>
</evidence>